<feature type="domain" description="Retrovirus-related Pol polyprotein from transposon TNT 1-94-like beta-barrel" evidence="1">
    <location>
        <begin position="18"/>
        <end position="87"/>
    </location>
</feature>
<organism evidence="2 3">
    <name type="scientific">Thalictrum thalictroides</name>
    <name type="common">Rue-anemone</name>
    <name type="synonym">Anemone thalictroides</name>
    <dbReference type="NCBI Taxonomy" id="46969"/>
    <lineage>
        <taxon>Eukaryota</taxon>
        <taxon>Viridiplantae</taxon>
        <taxon>Streptophyta</taxon>
        <taxon>Embryophyta</taxon>
        <taxon>Tracheophyta</taxon>
        <taxon>Spermatophyta</taxon>
        <taxon>Magnoliopsida</taxon>
        <taxon>Ranunculales</taxon>
        <taxon>Ranunculaceae</taxon>
        <taxon>Thalictroideae</taxon>
        <taxon>Thalictrum</taxon>
    </lineage>
</organism>
<dbReference type="Pfam" id="PF22936">
    <property type="entry name" value="Pol_BBD"/>
    <property type="match status" value="1"/>
</dbReference>
<dbReference type="EMBL" id="JABWDY010016521">
    <property type="protein sequence ID" value="KAF5196043.1"/>
    <property type="molecule type" value="Genomic_DNA"/>
</dbReference>
<evidence type="ECO:0000259" key="1">
    <source>
        <dbReference type="Pfam" id="PF22936"/>
    </source>
</evidence>
<evidence type="ECO:0000313" key="3">
    <source>
        <dbReference type="Proteomes" id="UP000554482"/>
    </source>
</evidence>
<dbReference type="OrthoDB" id="1742531at2759"/>
<dbReference type="Proteomes" id="UP000554482">
    <property type="component" value="Unassembled WGS sequence"/>
</dbReference>
<protein>
    <submittedName>
        <fullName evidence="2">Retrovirus-related pol polyprotein from transposon tnt 1-94</fullName>
    </submittedName>
</protein>
<name>A0A7J6WGE8_THATH</name>
<dbReference type="InterPro" id="IPR054722">
    <property type="entry name" value="PolX-like_BBD"/>
</dbReference>
<keyword evidence="3" id="KW-1185">Reference proteome</keyword>
<comment type="caution">
    <text evidence="2">The sequence shown here is derived from an EMBL/GenBank/DDBJ whole genome shotgun (WGS) entry which is preliminary data.</text>
</comment>
<proteinExistence type="predicted"/>
<sequence>MVIMLQKDGFLIPGLFIMCPRKEWCTSYKVIDGGMVVVGNNIACRAIGIGTFELKMHDGVVRTMEVRHIFGLEPNIISLGFLESHGYEFIASGGALQVFYGYLVAMMGKRHGICSMVISLR</sequence>
<dbReference type="AlphaFoldDB" id="A0A7J6WGE8"/>
<gene>
    <name evidence="2" type="ORF">FRX31_014370</name>
</gene>
<reference evidence="2 3" key="1">
    <citation type="submission" date="2020-06" db="EMBL/GenBank/DDBJ databases">
        <title>Transcriptomic and genomic resources for Thalictrum thalictroides and T. hernandezii: Facilitating candidate gene discovery in an emerging model plant lineage.</title>
        <authorList>
            <person name="Arias T."/>
            <person name="Riano-Pachon D.M."/>
            <person name="Di Stilio V.S."/>
        </authorList>
    </citation>
    <scope>NUCLEOTIDE SEQUENCE [LARGE SCALE GENOMIC DNA]</scope>
    <source>
        <strain evidence="3">cv. WT478/WT964</strain>
        <tissue evidence="2">Leaves</tissue>
    </source>
</reference>
<evidence type="ECO:0000313" key="2">
    <source>
        <dbReference type="EMBL" id="KAF5196043.1"/>
    </source>
</evidence>
<accession>A0A7J6WGE8</accession>